<dbReference type="InterPro" id="IPR028994">
    <property type="entry name" value="Integrin_alpha_N"/>
</dbReference>
<feature type="chain" id="PRO_5046320184" evidence="1">
    <location>
        <begin position="27"/>
        <end position="855"/>
    </location>
</feature>
<proteinExistence type="predicted"/>
<accession>A0ABV7WS39</accession>
<comment type="caution">
    <text evidence="2">The sequence shown here is derived from an EMBL/GenBank/DDBJ whole genome shotgun (WGS) entry which is preliminary data.</text>
</comment>
<dbReference type="EMBL" id="JBHRYN010000012">
    <property type="protein sequence ID" value="MFC3702113.1"/>
    <property type="molecule type" value="Genomic_DNA"/>
</dbReference>
<organism evidence="2 3">
    <name type="scientific">Reinekea marina</name>
    <dbReference type="NCBI Taxonomy" id="1310421"/>
    <lineage>
        <taxon>Bacteria</taxon>
        <taxon>Pseudomonadati</taxon>
        <taxon>Pseudomonadota</taxon>
        <taxon>Gammaproteobacteria</taxon>
        <taxon>Oceanospirillales</taxon>
        <taxon>Saccharospirillaceae</taxon>
        <taxon>Reinekea</taxon>
    </lineage>
</organism>
<dbReference type="Proteomes" id="UP001595710">
    <property type="component" value="Unassembled WGS sequence"/>
</dbReference>
<evidence type="ECO:0000313" key="3">
    <source>
        <dbReference type="Proteomes" id="UP001595710"/>
    </source>
</evidence>
<reference evidence="3" key="1">
    <citation type="journal article" date="2019" name="Int. J. Syst. Evol. Microbiol.">
        <title>The Global Catalogue of Microorganisms (GCM) 10K type strain sequencing project: providing services to taxonomists for standard genome sequencing and annotation.</title>
        <authorList>
            <consortium name="The Broad Institute Genomics Platform"/>
            <consortium name="The Broad Institute Genome Sequencing Center for Infectious Disease"/>
            <person name="Wu L."/>
            <person name="Ma J."/>
        </authorList>
    </citation>
    <scope>NUCLEOTIDE SEQUENCE [LARGE SCALE GENOMIC DNA]</scope>
    <source>
        <strain evidence="3">CECT 8288</strain>
    </source>
</reference>
<name>A0ABV7WS39_9GAMM</name>
<dbReference type="SUPFAM" id="SSF69318">
    <property type="entry name" value="Integrin alpha N-terminal domain"/>
    <property type="match status" value="1"/>
</dbReference>
<dbReference type="Gene3D" id="2.130.10.130">
    <property type="entry name" value="Integrin alpha, N-terminal"/>
    <property type="match status" value="1"/>
</dbReference>
<dbReference type="RefSeq" id="WP_290281560.1">
    <property type="nucleotide sequence ID" value="NZ_JAUFQI010000001.1"/>
</dbReference>
<gene>
    <name evidence="2" type="ORF">ACFOND_10705</name>
</gene>
<keyword evidence="1" id="KW-0732">Signal</keyword>
<protein>
    <submittedName>
        <fullName evidence="2">FG-GAP repeat domain-containing protein</fullName>
    </submittedName>
</protein>
<evidence type="ECO:0000313" key="2">
    <source>
        <dbReference type="EMBL" id="MFC3702113.1"/>
    </source>
</evidence>
<evidence type="ECO:0000256" key="1">
    <source>
        <dbReference type="SAM" id="SignalP"/>
    </source>
</evidence>
<feature type="signal peptide" evidence="1">
    <location>
        <begin position="1"/>
        <end position="26"/>
    </location>
</feature>
<keyword evidence="3" id="KW-1185">Reference proteome</keyword>
<sequence>MPIYPSNRYISFLLLAILVFIMVACAEPPSDQEAAVEDSVDQTLTNLGVDTTVTDRQDDEGNPLPENYLPLGANESLEKFDELVLIGWPLAASSGFDSQLTLMEFDRNNDASFTTDVLFAPSQAQTPWASSVGDTPESKRHSVAADIDADGLQELIVVHQQENQAVQLMVYEDKPSGFIQNQTVTVSAQTHSYLSAGASDINGDGYSEVWVALISGSQVKLQLLDNTQGLLSLSTTQLDIEADFPGSEIQVTLSSGNIDYDASIELGVIVNESFQLSGDSGISNFYLFDDQQHNFEIVNSGLLHSTTLNRTAVVGNIVLADIDNDNIDEIVLAGLTHFDPDNSCEYSTLLLAYDDAANDFSELGALEETETIHGGCNKSVKGNLRYVHLNAGDIDGDGISEIQANEYLYDDFSNAPAFSYLRDVSSDIAKLPLAQLYGNNEGFTGEFAYETSDIIVADMTANKRQDVVFISHSTNEMQIWGMGDPKPNIGAIDGEWRLLKNIPITPVTDETPYRPDLLAINVNHDGLSIAFDAGEHKVVFTEPVILAALAAAPCYSSQGQNLDACRTSYGSTQSQQVEFEDSLSISAGVFIGVNVEFSDPITALRLSEVESKVKVTATASLKHSSSYTYSETVEYTTGSIEDTVVFSTIPFDIYTYTITSHPDENLMGEKIVVSMPRAPVTLQVSRDFYNANVEHGGPKIGTDVFNHKAGDPSSYPTASLKDSLLNRYSLIKSDEQEITRWAYATGPAAVGEGGGSTSLEINIVEENGTGTSVGAQVEFEAQATFGVVLAGFSVGSSVESSLQVTHGEESSYVGAVANLPSEGFADKDYRWGLMTYLVDDHISGQQFEVINYWVE</sequence>